<accession>A0AA36GYA3</accession>
<dbReference type="GO" id="GO:0005829">
    <property type="term" value="C:cytosol"/>
    <property type="evidence" value="ECO:0007669"/>
    <property type="project" value="TreeGrafter"/>
</dbReference>
<dbReference type="Proteomes" id="UP001176961">
    <property type="component" value="Unassembled WGS sequence"/>
</dbReference>
<comment type="caution">
    <text evidence="1">The sequence shown here is derived from an EMBL/GenBank/DDBJ whole genome shotgun (WGS) entry which is preliminary data.</text>
</comment>
<evidence type="ECO:0000313" key="2">
    <source>
        <dbReference type="Proteomes" id="UP001176961"/>
    </source>
</evidence>
<dbReference type="EMBL" id="CATQJL010000223">
    <property type="protein sequence ID" value="CAJ0600278.1"/>
    <property type="molecule type" value="Genomic_DNA"/>
</dbReference>
<organism evidence="1 2">
    <name type="scientific">Cylicocyclus nassatus</name>
    <name type="common">Nematode worm</name>
    <dbReference type="NCBI Taxonomy" id="53992"/>
    <lineage>
        <taxon>Eukaryota</taxon>
        <taxon>Metazoa</taxon>
        <taxon>Ecdysozoa</taxon>
        <taxon>Nematoda</taxon>
        <taxon>Chromadorea</taxon>
        <taxon>Rhabditida</taxon>
        <taxon>Rhabditina</taxon>
        <taxon>Rhabditomorpha</taxon>
        <taxon>Strongyloidea</taxon>
        <taxon>Strongylidae</taxon>
        <taxon>Cylicocyclus</taxon>
    </lineage>
</organism>
<dbReference type="PANTHER" id="PTHR11558:SF11">
    <property type="entry name" value="SPERMIDINE SYNTHASE"/>
    <property type="match status" value="1"/>
</dbReference>
<dbReference type="PANTHER" id="PTHR11558">
    <property type="entry name" value="SPERMIDINE/SPERMINE SYNTHASE"/>
    <property type="match status" value="1"/>
</dbReference>
<reference evidence="1" key="1">
    <citation type="submission" date="2023-07" db="EMBL/GenBank/DDBJ databases">
        <authorList>
            <consortium name="CYATHOMIX"/>
        </authorList>
    </citation>
    <scope>NUCLEOTIDE SEQUENCE</scope>
    <source>
        <strain evidence="1">N/A</strain>
    </source>
</reference>
<dbReference type="SUPFAM" id="SSF53335">
    <property type="entry name" value="S-adenosyl-L-methionine-dependent methyltransferases"/>
    <property type="match status" value="1"/>
</dbReference>
<dbReference type="Gene3D" id="3.40.50.150">
    <property type="entry name" value="Vaccinia Virus protein VP39"/>
    <property type="match status" value="1"/>
</dbReference>
<keyword evidence="2" id="KW-1185">Reference proteome</keyword>
<protein>
    <submittedName>
        <fullName evidence="1">Uncharacterized protein</fullName>
    </submittedName>
</protein>
<dbReference type="Pfam" id="PF01564">
    <property type="entry name" value="Spermine_synth"/>
    <property type="match status" value="1"/>
</dbReference>
<name>A0AA36GYA3_CYLNA</name>
<dbReference type="GO" id="GO:0004766">
    <property type="term" value="F:spermidine synthase activity"/>
    <property type="evidence" value="ECO:0007669"/>
    <property type="project" value="TreeGrafter"/>
</dbReference>
<sequence length="346" mass="39471">MVFVEGVLLRILTNSRPTSCARASAVVYLRRDHHKASVADDAINSLRRTFNRSELSQMIIKGYGNPRILEKSIRLHDGMYVDIRDVITTQLRVRREIVTGTLEYSSMYLKWPDELTLNQMDTTKWEVDHGGHHFSRYTFIMIEEMFLSGSVPLQRDVNARVLSLGLGAGYVNSYLHHHFPKMDITVVELDPQIAMISRKWFDLKLDQRQHLIVGDAMDYIKNANLQGEKFDVILLDACSTEGEAQCPLKEAINKESAEMFSSLLNERGALIANVFTMASDNLKFGNKVRSYYGGVFVYCPLRRTPTKNFVMTCTNHPRPEGLRDEHAKFMRYAEAGAEAMPAIELL</sequence>
<dbReference type="CDD" id="cd02440">
    <property type="entry name" value="AdoMet_MTases"/>
    <property type="match status" value="1"/>
</dbReference>
<dbReference type="InterPro" id="IPR001045">
    <property type="entry name" value="Spermi_synthase"/>
</dbReference>
<evidence type="ECO:0000313" key="1">
    <source>
        <dbReference type="EMBL" id="CAJ0600278.1"/>
    </source>
</evidence>
<proteinExistence type="predicted"/>
<dbReference type="AlphaFoldDB" id="A0AA36GYA3"/>
<gene>
    <name evidence="1" type="ORF">CYNAS_LOCUS12261</name>
</gene>
<dbReference type="GO" id="GO:0008295">
    <property type="term" value="P:spermidine biosynthetic process"/>
    <property type="evidence" value="ECO:0007669"/>
    <property type="project" value="TreeGrafter"/>
</dbReference>
<dbReference type="InterPro" id="IPR029063">
    <property type="entry name" value="SAM-dependent_MTases_sf"/>
</dbReference>